<name>A0ABP8VG54_9HYPH</name>
<comment type="similarity">
    <text evidence="2">Belongs to the thioredoxin family. DsbA subfamily.</text>
</comment>
<evidence type="ECO:0000313" key="9">
    <source>
        <dbReference type="Proteomes" id="UP001501699"/>
    </source>
</evidence>
<gene>
    <name evidence="8" type="ORF">GCM10023262_05030</name>
</gene>
<evidence type="ECO:0000256" key="5">
    <source>
        <dbReference type="ARBA" id="ARBA00023157"/>
    </source>
</evidence>
<comment type="function">
    <text evidence="1">May be required for disulfide bond formation in some proteins.</text>
</comment>
<feature type="domain" description="Thioredoxin" evidence="7">
    <location>
        <begin position="37"/>
        <end position="231"/>
    </location>
</feature>
<evidence type="ECO:0000259" key="7">
    <source>
        <dbReference type="PROSITE" id="PS51352"/>
    </source>
</evidence>
<evidence type="ECO:0000256" key="2">
    <source>
        <dbReference type="ARBA" id="ARBA00005791"/>
    </source>
</evidence>
<evidence type="ECO:0000256" key="1">
    <source>
        <dbReference type="ARBA" id="ARBA00003565"/>
    </source>
</evidence>
<evidence type="ECO:0000256" key="6">
    <source>
        <dbReference type="ARBA" id="ARBA00023284"/>
    </source>
</evidence>
<dbReference type="Pfam" id="PF13462">
    <property type="entry name" value="Thioredoxin_4"/>
    <property type="match status" value="1"/>
</dbReference>
<evidence type="ECO:0000313" key="8">
    <source>
        <dbReference type="EMBL" id="GAA4660279.1"/>
    </source>
</evidence>
<dbReference type="SUPFAM" id="SSF52833">
    <property type="entry name" value="Thioredoxin-like"/>
    <property type="match status" value="1"/>
</dbReference>
<dbReference type="EMBL" id="BAABJA010000002">
    <property type="protein sequence ID" value="GAA4660279.1"/>
    <property type="molecule type" value="Genomic_DNA"/>
</dbReference>
<keyword evidence="9" id="KW-1185">Reference proteome</keyword>
<dbReference type="Gene3D" id="3.40.30.10">
    <property type="entry name" value="Glutaredoxin"/>
    <property type="match status" value="1"/>
</dbReference>
<sequence>MDFYSFNNNRKVLFMITYRPFLSLWIIFFLMVTIQTSATITLASGAKLVSTVDMAEILQARKVKDRFEGEEDAPVTIVEYASLTCTHCAYFYNDVLPEIRKKYIKTGKVKLIFREYAFDPRATAGFMLARCAPEDRYFPLVEVLFQKQQEWVWGKDALTPLKAISLMAGFTEESFTACLKNRTILDEVNASFDRGKELGVTATPTFFINGNKYEGVMSVEEFSSVIDSFLKN</sequence>
<evidence type="ECO:0000256" key="4">
    <source>
        <dbReference type="ARBA" id="ARBA00023002"/>
    </source>
</evidence>
<dbReference type="Proteomes" id="UP001501699">
    <property type="component" value="Unassembled WGS sequence"/>
</dbReference>
<dbReference type="PROSITE" id="PS51352">
    <property type="entry name" value="THIOREDOXIN_2"/>
    <property type="match status" value="1"/>
</dbReference>
<dbReference type="InterPro" id="IPR012336">
    <property type="entry name" value="Thioredoxin-like_fold"/>
</dbReference>
<reference evidence="9" key="1">
    <citation type="journal article" date="2019" name="Int. J. Syst. Evol. Microbiol.">
        <title>The Global Catalogue of Microorganisms (GCM) 10K type strain sequencing project: providing services to taxonomists for standard genome sequencing and annotation.</title>
        <authorList>
            <consortium name="The Broad Institute Genomics Platform"/>
            <consortium name="The Broad Institute Genome Sequencing Center for Infectious Disease"/>
            <person name="Wu L."/>
            <person name="Ma J."/>
        </authorList>
    </citation>
    <scope>NUCLEOTIDE SEQUENCE [LARGE SCALE GENOMIC DNA]</scope>
    <source>
        <strain evidence="9">JCM 17714</strain>
    </source>
</reference>
<dbReference type="InterPro" id="IPR036249">
    <property type="entry name" value="Thioredoxin-like_sf"/>
</dbReference>
<dbReference type="InterPro" id="IPR013766">
    <property type="entry name" value="Thioredoxin_domain"/>
</dbReference>
<organism evidence="8 9">
    <name type="scientific">Bartonella pachyuromydis</name>
    <dbReference type="NCBI Taxonomy" id="931097"/>
    <lineage>
        <taxon>Bacteria</taxon>
        <taxon>Pseudomonadati</taxon>
        <taxon>Pseudomonadota</taxon>
        <taxon>Alphaproteobacteria</taxon>
        <taxon>Hyphomicrobiales</taxon>
        <taxon>Bartonellaceae</taxon>
        <taxon>Bartonella</taxon>
    </lineage>
</organism>
<keyword evidence="6" id="KW-0676">Redox-active center</keyword>
<evidence type="ECO:0000256" key="3">
    <source>
        <dbReference type="ARBA" id="ARBA00022729"/>
    </source>
</evidence>
<accession>A0ABP8VG54</accession>
<proteinExistence type="inferred from homology"/>
<dbReference type="PANTHER" id="PTHR13887">
    <property type="entry name" value="GLUTATHIONE S-TRANSFERASE KAPPA"/>
    <property type="match status" value="1"/>
</dbReference>
<comment type="caution">
    <text evidence="8">The sequence shown here is derived from an EMBL/GenBank/DDBJ whole genome shotgun (WGS) entry which is preliminary data.</text>
</comment>
<protein>
    <submittedName>
        <fullName evidence="8">DsbA family protein</fullName>
    </submittedName>
</protein>
<keyword evidence="4" id="KW-0560">Oxidoreductase</keyword>
<dbReference type="PANTHER" id="PTHR13887:SF14">
    <property type="entry name" value="DISULFIDE BOND FORMATION PROTEIN D"/>
    <property type="match status" value="1"/>
</dbReference>
<keyword evidence="5" id="KW-1015">Disulfide bond</keyword>
<keyword evidence="3" id="KW-0732">Signal</keyword>